<keyword evidence="4" id="KW-0539">Nucleus</keyword>
<keyword evidence="3" id="KW-0346">Stress response</keyword>
<evidence type="ECO:0000256" key="2">
    <source>
        <dbReference type="ARBA" id="ARBA00022473"/>
    </source>
</evidence>
<evidence type="ECO:0000313" key="8">
    <source>
        <dbReference type="Proteomes" id="UP000504607"/>
    </source>
</evidence>
<dbReference type="InterPro" id="IPR057823">
    <property type="entry name" value="WWE_RCD1"/>
</dbReference>
<organism evidence="8 9">
    <name type="scientific">Elaeis guineensis var. tenera</name>
    <name type="common">Oil palm</name>
    <dbReference type="NCBI Taxonomy" id="51953"/>
    <lineage>
        <taxon>Eukaryota</taxon>
        <taxon>Viridiplantae</taxon>
        <taxon>Streptophyta</taxon>
        <taxon>Embryophyta</taxon>
        <taxon>Tracheophyta</taxon>
        <taxon>Spermatophyta</taxon>
        <taxon>Magnoliopsida</taxon>
        <taxon>Liliopsida</taxon>
        <taxon>Arecaceae</taxon>
        <taxon>Arecoideae</taxon>
        <taxon>Cocoseae</taxon>
        <taxon>Elaeidinae</taxon>
        <taxon>Elaeis</taxon>
    </lineage>
</organism>
<evidence type="ECO:0000259" key="6">
    <source>
        <dbReference type="PROSITE" id="PS51059"/>
    </source>
</evidence>
<protein>
    <submittedName>
        <fullName evidence="9 10">Inactive poly [ADP-ribose] polymerase RCD1 isoform X1</fullName>
    </submittedName>
</protein>
<dbReference type="RefSeq" id="XP_010933419.1">
    <property type="nucleotide sequence ID" value="XM_010935117.3"/>
</dbReference>
<keyword evidence="2" id="KW-0217">Developmental protein</keyword>
<dbReference type="OrthoDB" id="6133115at2759"/>
<evidence type="ECO:0000256" key="3">
    <source>
        <dbReference type="ARBA" id="ARBA00023016"/>
    </source>
</evidence>
<sequence>MEVRSEKVLGKSGRILGNKKRKRDSAAHLTDCGDVLVSHQPVADQYPVRCHDARECKLGFSCYSETHIVKNYRNFLRSGLPQRVLSYQDGEWKDFPENIISLVREDFQLKKSIIEAMFQNQQLLLDFVHMVCVDLKTGLQKPIAWIDEHDKCFFPELHPEFYASNGCHHSSKGKHVHMSCEPNGTRDLNAHIEIAVSAAESSNSGPDDEVMSNVKRVKTETIFASNQNMYAEVNETVGENEPCSFVPPKVSGLGTSHGKLIKPVGAPCVNNAVQDMLLQGLGPFIDAKDILGIFRTPLKDNLGQIRFNLFQKQVDITKNIRGNANVRYAWLSTSRDAVEDIMLQGIMRIKKPVHGPVYGIGTHLAPANCSNICASYSDVDENDVVHMMLCRVIMGNVEVIHRGSKQYQPSNEKFDSGVDDLQKPKHYVIWDMHVNTHIYPEYIVAFKVSSTAREYLIGKESISNASAITNSSPPQSLSQDQDRNPQPPPALVNQPQAPVFGRAPRTPTSPWMPFSMLFAAISTKVSPQDMDLVNTHYEEFKKRKISRIDLIKKLRQIIGDKLLISTIMRLQHKLPPMARHEPPRSWAGKLQMKP</sequence>
<reference evidence="9 10" key="1">
    <citation type="submission" date="2025-04" db="UniProtKB">
        <authorList>
            <consortium name="RefSeq"/>
        </authorList>
    </citation>
    <scope>IDENTIFICATION</scope>
</reference>
<dbReference type="PANTHER" id="PTHR32263:SF5">
    <property type="entry name" value="INACTIVE POLY [ADP-RIBOSE] POLYMERASE SRO1-RELATED"/>
    <property type="match status" value="1"/>
</dbReference>
<dbReference type="KEGG" id="egu:105053816"/>
<evidence type="ECO:0000313" key="9">
    <source>
        <dbReference type="RefSeq" id="XP_010933419.1"/>
    </source>
</evidence>
<dbReference type="PROSITE" id="PS51879">
    <property type="entry name" value="RST"/>
    <property type="match status" value="1"/>
</dbReference>
<gene>
    <name evidence="9 10 11" type="primary">LOC105053816</name>
</gene>
<dbReference type="PANTHER" id="PTHR32263">
    <property type="entry name" value="INACTIVE POLY [ADP-RIBOSE] POLYMERASE SRO4-RELATED"/>
    <property type="match status" value="1"/>
</dbReference>
<evidence type="ECO:0000256" key="5">
    <source>
        <dbReference type="SAM" id="MobiDB-lite"/>
    </source>
</evidence>
<feature type="domain" description="PARP catalytic" evidence="6">
    <location>
        <begin position="247"/>
        <end position="467"/>
    </location>
</feature>
<dbReference type="InterPro" id="IPR012317">
    <property type="entry name" value="Poly(ADP-ribose)pol_cat_dom"/>
</dbReference>
<evidence type="ECO:0000259" key="7">
    <source>
        <dbReference type="PROSITE" id="PS51879"/>
    </source>
</evidence>
<dbReference type="Pfam" id="PF23467">
    <property type="entry name" value="WWE_5"/>
    <property type="match status" value="1"/>
</dbReference>
<dbReference type="PROSITE" id="PS51059">
    <property type="entry name" value="PARP_CATALYTIC"/>
    <property type="match status" value="1"/>
</dbReference>
<dbReference type="Gene3D" id="3.90.228.10">
    <property type="match status" value="1"/>
</dbReference>
<dbReference type="GO" id="GO:0003950">
    <property type="term" value="F:NAD+ poly-ADP-ribosyltransferase activity"/>
    <property type="evidence" value="ECO:0007669"/>
    <property type="project" value="InterPro"/>
</dbReference>
<evidence type="ECO:0000313" key="11">
    <source>
        <dbReference type="RefSeq" id="XP_019709276.1"/>
    </source>
</evidence>
<dbReference type="Pfam" id="PF12174">
    <property type="entry name" value="RST"/>
    <property type="match status" value="1"/>
</dbReference>
<dbReference type="GeneID" id="105053816"/>
<dbReference type="InterPro" id="IPR044964">
    <property type="entry name" value="RCD1/SRO1-5"/>
</dbReference>
<proteinExistence type="predicted"/>
<keyword evidence="8" id="KW-1185">Reference proteome</keyword>
<dbReference type="SUPFAM" id="SSF56399">
    <property type="entry name" value="ADP-ribosylation"/>
    <property type="match status" value="1"/>
</dbReference>
<dbReference type="Proteomes" id="UP000504607">
    <property type="component" value="Chromosome 11"/>
</dbReference>
<evidence type="ECO:0000313" key="10">
    <source>
        <dbReference type="RefSeq" id="XP_010933420.1"/>
    </source>
</evidence>
<accession>A0A6I9RXB6</accession>
<dbReference type="AlphaFoldDB" id="A0A6I9RXB6"/>
<dbReference type="RefSeq" id="XP_010933420.1">
    <property type="nucleotide sequence ID" value="XM_010935118.1"/>
</dbReference>
<feature type="region of interest" description="Disordered" evidence="5">
    <location>
        <begin position="466"/>
        <end position="505"/>
    </location>
</feature>
<feature type="domain" description="RST" evidence="7">
    <location>
        <begin position="505"/>
        <end position="576"/>
    </location>
</feature>
<dbReference type="GO" id="GO:0005634">
    <property type="term" value="C:nucleus"/>
    <property type="evidence" value="ECO:0007669"/>
    <property type="project" value="UniProtKB-SubCell"/>
</dbReference>
<dbReference type="Pfam" id="PF00644">
    <property type="entry name" value="PARP"/>
    <property type="match status" value="1"/>
</dbReference>
<evidence type="ECO:0000256" key="4">
    <source>
        <dbReference type="ARBA" id="ARBA00023242"/>
    </source>
</evidence>
<feature type="compositionally biased region" description="Low complexity" evidence="5">
    <location>
        <begin position="466"/>
        <end position="479"/>
    </location>
</feature>
<name>A0A6I9RXB6_ELAGV</name>
<dbReference type="RefSeq" id="XP_019709276.1">
    <property type="nucleotide sequence ID" value="XM_019853717.2"/>
</dbReference>
<comment type="subcellular location">
    <subcellularLocation>
        <location evidence="1">Nucleus</location>
    </subcellularLocation>
</comment>
<evidence type="ECO:0000256" key="1">
    <source>
        <dbReference type="ARBA" id="ARBA00004123"/>
    </source>
</evidence>
<dbReference type="InterPro" id="IPR022003">
    <property type="entry name" value="RST"/>
</dbReference>